<comment type="caution">
    <text evidence="1">The sequence shown here is derived from an EMBL/GenBank/DDBJ whole genome shotgun (WGS) entry which is preliminary data.</text>
</comment>
<dbReference type="EMBL" id="LPHB01000019">
    <property type="protein sequence ID" value="KWA66679.1"/>
    <property type="molecule type" value="Genomic_DNA"/>
</dbReference>
<protein>
    <submittedName>
        <fullName evidence="1">Uncharacterized protein</fullName>
    </submittedName>
</protein>
<organism evidence="1">
    <name type="scientific">Burkholderia stagnalis</name>
    <dbReference type="NCBI Taxonomy" id="1503054"/>
    <lineage>
        <taxon>Bacteria</taxon>
        <taxon>Pseudomonadati</taxon>
        <taxon>Pseudomonadota</taxon>
        <taxon>Betaproteobacteria</taxon>
        <taxon>Burkholderiales</taxon>
        <taxon>Burkholderiaceae</taxon>
        <taxon>Burkholderia</taxon>
        <taxon>Burkholderia cepacia complex</taxon>
    </lineage>
</organism>
<evidence type="ECO:0000313" key="2">
    <source>
        <dbReference type="Proteomes" id="UP000068603"/>
    </source>
</evidence>
<gene>
    <name evidence="1" type="ORF">WT44_06420</name>
</gene>
<dbReference type="Proteomes" id="UP000068603">
    <property type="component" value="Unassembled WGS sequence"/>
</dbReference>
<proteinExistence type="predicted"/>
<dbReference type="STRING" id="1503054.WT74_18880"/>
<name>A0A108FTU3_9BURK</name>
<dbReference type="AlphaFoldDB" id="A0A108FTU3"/>
<accession>A0A108FTU3</accession>
<reference evidence="1 2" key="1">
    <citation type="submission" date="2015-11" db="EMBL/GenBank/DDBJ databases">
        <title>Expanding the genomic diversity of Burkholderia species for the development of highly accurate diagnostics.</title>
        <authorList>
            <person name="Sahl J."/>
            <person name="Keim P."/>
            <person name="Wagner D."/>
        </authorList>
    </citation>
    <scope>NUCLEOTIDE SEQUENCE [LARGE SCALE GENOMIC DNA]</scope>
    <source>
        <strain evidence="1 2">MSMB1960WGS</strain>
    </source>
</reference>
<evidence type="ECO:0000313" key="1">
    <source>
        <dbReference type="EMBL" id="KWA66679.1"/>
    </source>
</evidence>
<sequence length="85" mass="9442">MTHFGRAMYELNIDTFCANSSSAKGCVERAHLTLQDRPVKALRLRGIRTVADANAYAPSFMAAYDARFAKLASEAETERRSAKSR</sequence>